<dbReference type="EMBL" id="JARAWJ010000067">
    <property type="protein sequence ID" value="MDX3044088.1"/>
    <property type="molecule type" value="Genomic_DNA"/>
</dbReference>
<name>A0ABU4N2T6_9ACTN</name>
<keyword evidence="2" id="KW-1185">Reference proteome</keyword>
<accession>A0ABU4N2T6</accession>
<reference evidence="1 2" key="1">
    <citation type="journal article" date="2023" name="Microb. Genom.">
        <title>Mesoterricola silvestris gen. nov., sp. nov., Mesoterricola sediminis sp. nov., Geothrix oryzae sp. nov., Geothrix edaphica sp. nov., Geothrix rubra sp. nov., and Geothrix limicola sp. nov., six novel members of Acidobacteriota isolated from soils.</title>
        <authorList>
            <person name="Weisberg A.J."/>
            <person name="Pearce E."/>
            <person name="Kramer C.G."/>
            <person name="Chang J.H."/>
            <person name="Clarke C.R."/>
        </authorList>
    </citation>
    <scope>NUCLEOTIDE SEQUENCE [LARGE SCALE GENOMIC DNA]</scope>
    <source>
        <strain evidence="1 2">NE20-4-1</strain>
    </source>
</reference>
<proteinExistence type="predicted"/>
<dbReference type="RefSeq" id="WP_319703540.1">
    <property type="nucleotide sequence ID" value="NZ_JARAWJ010000067.1"/>
</dbReference>
<gene>
    <name evidence="1" type="ORF">PV383_44050</name>
</gene>
<comment type="caution">
    <text evidence="1">The sequence shown here is derived from an EMBL/GenBank/DDBJ whole genome shotgun (WGS) entry which is preliminary data.</text>
</comment>
<evidence type="ECO:0000313" key="1">
    <source>
        <dbReference type="EMBL" id="MDX3044088.1"/>
    </source>
</evidence>
<dbReference type="Proteomes" id="UP001282474">
    <property type="component" value="Unassembled WGS sequence"/>
</dbReference>
<organism evidence="1 2">
    <name type="scientific">Streptomyces caniscabiei</name>
    <dbReference type="NCBI Taxonomy" id="2746961"/>
    <lineage>
        <taxon>Bacteria</taxon>
        <taxon>Bacillati</taxon>
        <taxon>Actinomycetota</taxon>
        <taxon>Actinomycetes</taxon>
        <taxon>Kitasatosporales</taxon>
        <taxon>Streptomycetaceae</taxon>
        <taxon>Streptomyces</taxon>
    </lineage>
</organism>
<protein>
    <submittedName>
        <fullName evidence="1">Uncharacterized protein</fullName>
    </submittedName>
</protein>
<sequence>MTSAQDMTPEERAEVFAFARARITEDRDRALNLYKNKSEILDSSQAASEDPDRDPEQYGGIYFGLLVAAGYKDHAEYKPHWDRRT</sequence>
<evidence type="ECO:0000313" key="2">
    <source>
        <dbReference type="Proteomes" id="UP001282474"/>
    </source>
</evidence>